<dbReference type="CDD" id="cd14279">
    <property type="entry name" value="CUE"/>
    <property type="match status" value="1"/>
</dbReference>
<evidence type="ECO:0000313" key="3">
    <source>
        <dbReference type="EMBL" id="KAK9762281.1"/>
    </source>
</evidence>
<dbReference type="InterPro" id="IPR009060">
    <property type="entry name" value="UBA-like_sf"/>
</dbReference>
<feature type="compositionally biased region" description="Polar residues" evidence="1">
    <location>
        <begin position="99"/>
        <end position="108"/>
    </location>
</feature>
<protein>
    <recommendedName>
        <fullName evidence="2">CUE domain-containing protein</fullName>
    </recommendedName>
</protein>
<feature type="domain" description="CUE" evidence="2">
    <location>
        <begin position="22"/>
        <end position="65"/>
    </location>
</feature>
<comment type="caution">
    <text evidence="3">The sequence shown here is derived from an EMBL/GenBank/DDBJ whole genome shotgun (WGS) entry which is preliminary data.</text>
</comment>
<organism evidence="3 4">
    <name type="scientific">Basidiobolus ranarum</name>
    <dbReference type="NCBI Taxonomy" id="34480"/>
    <lineage>
        <taxon>Eukaryota</taxon>
        <taxon>Fungi</taxon>
        <taxon>Fungi incertae sedis</taxon>
        <taxon>Zoopagomycota</taxon>
        <taxon>Entomophthoromycotina</taxon>
        <taxon>Basidiobolomycetes</taxon>
        <taxon>Basidiobolales</taxon>
        <taxon>Basidiobolaceae</taxon>
        <taxon>Basidiobolus</taxon>
    </lineage>
</organism>
<dbReference type="PROSITE" id="PS51140">
    <property type="entry name" value="CUE"/>
    <property type="match status" value="1"/>
</dbReference>
<dbReference type="Proteomes" id="UP001479436">
    <property type="component" value="Unassembled WGS sequence"/>
</dbReference>
<keyword evidence="4" id="KW-1185">Reference proteome</keyword>
<feature type="compositionally biased region" description="Low complexity" evidence="1">
    <location>
        <begin position="176"/>
        <end position="190"/>
    </location>
</feature>
<reference evidence="3 4" key="1">
    <citation type="submission" date="2023-04" db="EMBL/GenBank/DDBJ databases">
        <title>Genome of Basidiobolus ranarum AG-B5.</title>
        <authorList>
            <person name="Stajich J.E."/>
            <person name="Carter-House D."/>
            <person name="Gryganskyi A."/>
        </authorList>
    </citation>
    <scope>NUCLEOTIDE SEQUENCE [LARGE SCALE GENOMIC DNA]</scope>
    <source>
        <strain evidence="3 4">AG-B5</strain>
    </source>
</reference>
<name>A0ABR2WLD4_9FUNG</name>
<gene>
    <name evidence="3" type="ORF">K7432_012149</name>
</gene>
<evidence type="ECO:0000256" key="1">
    <source>
        <dbReference type="SAM" id="MobiDB-lite"/>
    </source>
</evidence>
<dbReference type="SUPFAM" id="SSF46934">
    <property type="entry name" value="UBA-like"/>
    <property type="match status" value="1"/>
</dbReference>
<evidence type="ECO:0000259" key="2">
    <source>
        <dbReference type="PROSITE" id="PS51140"/>
    </source>
</evidence>
<sequence length="233" mass="26263">MDLSTKLEGLGLSEEEEKHFKEIDTPLKFLKVCFPTYDDEHLISKLEACDGDIESTVDVISNDELRNLEIFGAEVDSFAAHEETPVDAPTKPLTEPSKRQYNTPGNFSKSRRQQRENRPKLRQPLKKDDFPDLLSNNTSASPESLPSLISPPQQYQPKSRQVFKKDDFPDLLSSKTPVISNSASSSTSQQLPPPLPSVESSTTLRHQEEFEEDLSQLASIFPDHDLQSQGEEY</sequence>
<accession>A0ABR2WLD4</accession>
<dbReference type="Gene3D" id="1.10.8.10">
    <property type="entry name" value="DNA helicase RuvA subunit, C-terminal domain"/>
    <property type="match status" value="1"/>
</dbReference>
<evidence type="ECO:0000313" key="4">
    <source>
        <dbReference type="Proteomes" id="UP001479436"/>
    </source>
</evidence>
<proteinExistence type="predicted"/>
<dbReference type="EMBL" id="JASJQH010001019">
    <property type="protein sequence ID" value="KAK9762281.1"/>
    <property type="molecule type" value="Genomic_DNA"/>
</dbReference>
<feature type="compositionally biased region" description="Low complexity" evidence="1">
    <location>
        <begin position="139"/>
        <end position="157"/>
    </location>
</feature>
<dbReference type="InterPro" id="IPR003892">
    <property type="entry name" value="CUE"/>
</dbReference>
<feature type="compositionally biased region" description="Basic and acidic residues" evidence="1">
    <location>
        <begin position="113"/>
        <end position="130"/>
    </location>
</feature>
<feature type="region of interest" description="Disordered" evidence="1">
    <location>
        <begin position="83"/>
        <end position="211"/>
    </location>
</feature>